<dbReference type="STRING" id="1423734.FC83_GL001317"/>
<dbReference type="PROSITE" id="PS51704">
    <property type="entry name" value="GP_PDE"/>
    <property type="match status" value="1"/>
</dbReference>
<dbReference type="PANTHER" id="PTHR46211">
    <property type="entry name" value="GLYCEROPHOSPHORYL DIESTER PHOSPHODIESTERASE"/>
    <property type="match status" value="1"/>
</dbReference>
<feature type="transmembrane region" description="Helical" evidence="1">
    <location>
        <begin position="61"/>
        <end position="88"/>
    </location>
</feature>
<dbReference type="CDD" id="cd08579">
    <property type="entry name" value="GDPD_memb_like"/>
    <property type="match status" value="1"/>
</dbReference>
<proteinExistence type="predicted"/>
<gene>
    <name evidence="3" type="ORF">FC83_GL001317</name>
</gene>
<dbReference type="InterPro" id="IPR030395">
    <property type="entry name" value="GP_PDE_dom"/>
</dbReference>
<evidence type="ECO:0000259" key="2">
    <source>
        <dbReference type="PROSITE" id="PS51704"/>
    </source>
</evidence>
<dbReference type="PATRIC" id="fig|1423734.3.peg.1330"/>
<dbReference type="EMBL" id="AZGA01000016">
    <property type="protein sequence ID" value="KRM35189.1"/>
    <property type="molecule type" value="Genomic_DNA"/>
</dbReference>
<protein>
    <submittedName>
        <fullName evidence="3">Glycerophosphoryl diester phosphodiesterase</fullName>
    </submittedName>
</protein>
<dbReference type="eggNOG" id="COG0584">
    <property type="taxonomic scope" value="Bacteria"/>
</dbReference>
<dbReference type="GO" id="GO:0006629">
    <property type="term" value="P:lipid metabolic process"/>
    <property type="evidence" value="ECO:0007669"/>
    <property type="project" value="InterPro"/>
</dbReference>
<dbReference type="Gene3D" id="3.20.20.190">
    <property type="entry name" value="Phosphatidylinositol (PI) phosphodiesterase"/>
    <property type="match status" value="1"/>
</dbReference>
<dbReference type="SUPFAM" id="SSF51695">
    <property type="entry name" value="PLC-like phosphodiesterases"/>
    <property type="match status" value="1"/>
</dbReference>
<dbReference type="PANTHER" id="PTHR46211:SF8">
    <property type="entry name" value="PHOSPHODIESTERASE"/>
    <property type="match status" value="1"/>
</dbReference>
<dbReference type="InterPro" id="IPR017946">
    <property type="entry name" value="PLC-like_Pdiesterase_TIM-brl"/>
</dbReference>
<dbReference type="Pfam" id="PF03009">
    <property type="entry name" value="GDPD"/>
    <property type="match status" value="1"/>
</dbReference>
<evidence type="ECO:0000313" key="3">
    <source>
        <dbReference type="EMBL" id="KRM35189.1"/>
    </source>
</evidence>
<keyword evidence="1" id="KW-0472">Membrane</keyword>
<dbReference type="GO" id="GO:0008081">
    <property type="term" value="F:phosphoric diester hydrolase activity"/>
    <property type="evidence" value="ECO:0007669"/>
    <property type="project" value="InterPro"/>
</dbReference>
<keyword evidence="1" id="KW-0812">Transmembrane</keyword>
<dbReference type="Proteomes" id="UP000051236">
    <property type="component" value="Unassembled WGS sequence"/>
</dbReference>
<evidence type="ECO:0000256" key="1">
    <source>
        <dbReference type="SAM" id="Phobius"/>
    </source>
</evidence>
<feature type="transmembrane region" description="Helical" evidence="1">
    <location>
        <begin position="116"/>
        <end position="140"/>
    </location>
</feature>
<feature type="transmembrane region" description="Helical" evidence="1">
    <location>
        <begin position="204"/>
        <end position="224"/>
    </location>
</feature>
<evidence type="ECO:0000313" key="4">
    <source>
        <dbReference type="Proteomes" id="UP000051236"/>
    </source>
</evidence>
<keyword evidence="1" id="KW-1133">Transmembrane helix</keyword>
<organism evidence="3 4">
    <name type="scientific">Agrilactobacillus composti DSM 18527 = JCM 14202</name>
    <dbReference type="NCBI Taxonomy" id="1423734"/>
    <lineage>
        <taxon>Bacteria</taxon>
        <taxon>Bacillati</taxon>
        <taxon>Bacillota</taxon>
        <taxon>Bacilli</taxon>
        <taxon>Lactobacillales</taxon>
        <taxon>Lactobacillaceae</taxon>
        <taxon>Agrilactobacillus</taxon>
    </lineage>
</organism>
<keyword evidence="4" id="KW-1185">Reference proteome</keyword>
<accession>A0A0R1Y068</accession>
<reference evidence="3 4" key="1">
    <citation type="journal article" date="2015" name="Genome Announc.">
        <title>Expanding the biotechnology potential of lactobacilli through comparative genomics of 213 strains and associated genera.</title>
        <authorList>
            <person name="Sun Z."/>
            <person name="Harris H.M."/>
            <person name="McCann A."/>
            <person name="Guo C."/>
            <person name="Argimon S."/>
            <person name="Zhang W."/>
            <person name="Yang X."/>
            <person name="Jeffery I.B."/>
            <person name="Cooney J.C."/>
            <person name="Kagawa T.F."/>
            <person name="Liu W."/>
            <person name="Song Y."/>
            <person name="Salvetti E."/>
            <person name="Wrobel A."/>
            <person name="Rasinkangas P."/>
            <person name="Parkhill J."/>
            <person name="Rea M.C."/>
            <person name="O'Sullivan O."/>
            <person name="Ritari J."/>
            <person name="Douillard F.P."/>
            <person name="Paul Ross R."/>
            <person name="Yang R."/>
            <person name="Briner A.E."/>
            <person name="Felis G.E."/>
            <person name="de Vos W.M."/>
            <person name="Barrangou R."/>
            <person name="Klaenhammer T.R."/>
            <person name="Caufield P.W."/>
            <person name="Cui Y."/>
            <person name="Zhang H."/>
            <person name="O'Toole P.W."/>
        </authorList>
    </citation>
    <scope>NUCLEOTIDE SEQUENCE [LARGE SCALE GENOMIC DNA]</scope>
    <source>
        <strain evidence="3 4">DSM 18527</strain>
    </source>
</reference>
<feature type="domain" description="GP-PDE" evidence="2">
    <location>
        <begin position="295"/>
        <end position="525"/>
    </location>
</feature>
<dbReference type="AlphaFoldDB" id="A0A0R1Y068"/>
<sequence>MHKTINWGLICSVLLINTIYRWPLKTIYLTGAQRLINQYQFALADFTRPLDLMQRHFWPGLLFYSLTLVWLGLLVGQLALLIASVAYFKRQDTTPGTIKQWWVSLWTHKHEFFKQFWLAAGLWVLCLPISSFVYGQDYFFTFRLNEVYLYLYQGRSTDRLVAVTCILVYLIISYWALGQLGRIMVDQLHGSYRGYVFKQTAKMILLYLLVTLGISLGMTLLGAYSSIAMTLSRLLLQVLRIGLGIWWLQRLVIVTPREHQIKPLGGRLLMPILTVVLLGCLSIIPSSPALTTGPVTWIAHKGLNGTNGVQNSINVLQKTAKAKPDFVEMDVRMTKDQQFVVIHDHSLRPLTGKNAHVEAYTLAQLEQLHISEQGYTAPLSSFMAYLAAAKQIHQKLLVEIKTVPSQNSDQVAQNFNQRYGQQLLQSGGALHSTDPKIVTWFKTNQPKLPVGYIVPFTYWGIPKSSADFYSIEGSQYNLRVTKQLQKIHKKVYLWTINDPLALISMLGKAPTGIITDRFGALKTTSKIISVNMGRTFLVWVAVSRPNP</sequence>
<feature type="transmembrane region" description="Helical" evidence="1">
    <location>
        <begin position="160"/>
        <end position="183"/>
    </location>
</feature>
<name>A0A0R1Y068_9LACO</name>
<comment type="caution">
    <text evidence="3">The sequence shown here is derived from an EMBL/GenBank/DDBJ whole genome shotgun (WGS) entry which is preliminary data.</text>
</comment>
<dbReference type="RefSeq" id="WP_162260641.1">
    <property type="nucleotide sequence ID" value="NZ_AZGA01000016.1"/>
</dbReference>